<dbReference type="KEGG" id="pgri:PgNI_11619"/>
<name>A0A6P8ANM6_PYRGI</name>
<evidence type="ECO:0000313" key="1">
    <source>
        <dbReference type="Proteomes" id="UP000515153"/>
    </source>
</evidence>
<reference evidence="1 2" key="1">
    <citation type="journal article" date="2019" name="Mol. Biol. Evol.">
        <title>Blast fungal genomes show frequent chromosomal changes, gene gains and losses, and effector gene turnover.</title>
        <authorList>
            <person name="Gomez Luciano L.B."/>
            <person name="Jason Tsai I."/>
            <person name="Chuma I."/>
            <person name="Tosa Y."/>
            <person name="Chen Y.H."/>
            <person name="Li J.Y."/>
            <person name="Li M.Y."/>
            <person name="Jade Lu M.Y."/>
            <person name="Nakayashiki H."/>
            <person name="Li W.H."/>
        </authorList>
    </citation>
    <scope>NUCLEOTIDE SEQUENCE [LARGE SCALE GENOMIC DNA]</scope>
    <source>
        <strain evidence="1 2">NI907</strain>
    </source>
</reference>
<dbReference type="InterPro" id="IPR022198">
    <property type="entry name" value="DUF3723"/>
</dbReference>
<proteinExistence type="predicted"/>
<organism evidence="1 2">
    <name type="scientific">Pyricularia grisea</name>
    <name type="common">Crabgrass-specific blast fungus</name>
    <name type="synonym">Magnaporthe grisea</name>
    <dbReference type="NCBI Taxonomy" id="148305"/>
    <lineage>
        <taxon>Eukaryota</taxon>
        <taxon>Fungi</taxon>
        <taxon>Dikarya</taxon>
        <taxon>Ascomycota</taxon>
        <taxon>Pezizomycotina</taxon>
        <taxon>Sordariomycetes</taxon>
        <taxon>Sordariomycetidae</taxon>
        <taxon>Magnaporthales</taxon>
        <taxon>Pyriculariaceae</taxon>
        <taxon>Pyricularia</taxon>
    </lineage>
</organism>
<accession>A0A6P8ANM6</accession>
<keyword evidence="1" id="KW-1185">Reference proteome</keyword>
<dbReference type="Pfam" id="PF12520">
    <property type="entry name" value="DUF3723"/>
    <property type="match status" value="1"/>
</dbReference>
<dbReference type="AlphaFoldDB" id="A0A6P8ANM6"/>
<reference evidence="2" key="2">
    <citation type="submission" date="2019-10" db="EMBL/GenBank/DDBJ databases">
        <authorList>
            <consortium name="NCBI Genome Project"/>
        </authorList>
    </citation>
    <scope>NUCLEOTIDE SEQUENCE</scope>
    <source>
        <strain evidence="2">NI907</strain>
    </source>
</reference>
<gene>
    <name evidence="2" type="ORF">PgNI_11619</name>
</gene>
<dbReference type="Proteomes" id="UP000515153">
    <property type="component" value="Chromosome V"/>
</dbReference>
<reference evidence="2" key="3">
    <citation type="submission" date="2025-08" db="UniProtKB">
        <authorList>
            <consortium name="RefSeq"/>
        </authorList>
    </citation>
    <scope>IDENTIFICATION</scope>
    <source>
        <strain evidence="2">NI907</strain>
    </source>
</reference>
<dbReference type="GeneID" id="41966490"/>
<sequence>MVRQCKVEYDRDKWLYRLSKAKRKAFGTLLKNYKITEAFDKLMEFPGVIAGLQFGNIHRYLALHIDEELLCYFEYIYKTWDCILQIDNCPPPKLLVDLASVTNLRGTTLFRCLTQKDYWKAPKRALQNIREEKIPARKFEETKTYLNKLALCVGFDNPKIQKIRDNPNGEKRGPKYNFRKATFVEWRNGISFTRIYLELKSTGFLHRIKY</sequence>
<evidence type="ECO:0000313" key="2">
    <source>
        <dbReference type="RefSeq" id="XP_030976502.1"/>
    </source>
</evidence>
<dbReference type="RefSeq" id="XP_030976502.1">
    <property type="nucleotide sequence ID" value="XM_031131585.1"/>
</dbReference>
<protein>
    <submittedName>
        <fullName evidence="2">Uncharacterized protein</fullName>
    </submittedName>
</protein>